<gene>
    <name evidence="2" type="ORF">BK666_20715</name>
</gene>
<dbReference type="EMBL" id="MOBQ01000024">
    <property type="protein sequence ID" value="RON43498.1"/>
    <property type="molecule type" value="Genomic_DNA"/>
</dbReference>
<dbReference type="AlphaFoldDB" id="A0A423JZR5"/>
<organism evidence="2 3">
    <name type="scientific">Pseudomonas frederiksbergensis</name>
    <dbReference type="NCBI Taxonomy" id="104087"/>
    <lineage>
        <taxon>Bacteria</taxon>
        <taxon>Pseudomonadati</taxon>
        <taxon>Pseudomonadota</taxon>
        <taxon>Gammaproteobacteria</taxon>
        <taxon>Pseudomonadales</taxon>
        <taxon>Pseudomonadaceae</taxon>
        <taxon>Pseudomonas</taxon>
    </lineage>
</organism>
<dbReference type="Proteomes" id="UP000285349">
    <property type="component" value="Unassembled WGS sequence"/>
</dbReference>
<evidence type="ECO:0000259" key="1">
    <source>
        <dbReference type="Pfam" id="PF16289"/>
    </source>
</evidence>
<reference evidence="2 3" key="1">
    <citation type="submission" date="2016-10" db="EMBL/GenBank/DDBJ databases">
        <title>Comparative genome analysis of multiple Pseudomonas spp. focuses on biocontrol and plant growth promoting traits.</title>
        <authorList>
            <person name="Tao X.-Y."/>
            <person name="Taylor C.G."/>
        </authorList>
    </citation>
    <scope>NUCLEOTIDE SEQUENCE [LARGE SCALE GENOMIC DNA]</scope>
    <source>
        <strain evidence="2 3">37A10</strain>
    </source>
</reference>
<proteinExistence type="predicted"/>
<sequence length="362" mass="40704">MEGELLKSRLVFIDTSIYQKGNFQFQGRELEALSSFLGDDDLTLFLSTVTIGEIEKHIKAKVREAISQIQSFQAKAMILRNVKKYGKSTIFKIPDLGDIETELLSSFSDFRHARNVEIFSIEKASAEKVFSNYFSGRPPFSVEKNKEFADAFVLESLLTISSERMQPIYVVSSDGDMKAFCTENPSLIHFEDLGAFLDLASHTIIGAPARVAEESYRYLKAGLIVQAQEYLEGLEYKVLLDDEFSVLNSARFQIKNITAKNEQVYHVEDGYAGVGVDFEFEVWATIEVTEPLHPTLKVVARDPALVEVVTYLKGYKKVLEMGLGIEFNENDSSDANVDDVDLEMPGDLILDKPFSSEVIEVH</sequence>
<dbReference type="InterPro" id="IPR032557">
    <property type="entry name" value="DUF4935"/>
</dbReference>
<accession>A0A423JZR5</accession>
<name>A0A423JZR5_9PSED</name>
<evidence type="ECO:0000313" key="3">
    <source>
        <dbReference type="Proteomes" id="UP000285349"/>
    </source>
</evidence>
<feature type="domain" description="DUF4935" evidence="1">
    <location>
        <begin position="11"/>
        <end position="177"/>
    </location>
</feature>
<evidence type="ECO:0000313" key="2">
    <source>
        <dbReference type="EMBL" id="RON43498.1"/>
    </source>
</evidence>
<dbReference type="Pfam" id="PF16289">
    <property type="entry name" value="PIN_12"/>
    <property type="match status" value="1"/>
</dbReference>
<protein>
    <recommendedName>
        <fullName evidence="1">DUF4935 domain-containing protein</fullName>
    </recommendedName>
</protein>
<comment type="caution">
    <text evidence="2">The sequence shown here is derived from an EMBL/GenBank/DDBJ whole genome shotgun (WGS) entry which is preliminary data.</text>
</comment>